<protein>
    <submittedName>
        <fullName evidence="1">Uncharacterized protein</fullName>
    </submittedName>
</protein>
<gene>
    <name evidence="1" type="ORF">GCM10010831_16470</name>
</gene>
<proteinExistence type="predicted"/>
<keyword evidence="2" id="KW-1185">Reference proteome</keyword>
<dbReference type="Proteomes" id="UP000599688">
    <property type="component" value="Unassembled WGS sequence"/>
</dbReference>
<comment type="caution">
    <text evidence="1">The sequence shown here is derived from an EMBL/GenBank/DDBJ whole genome shotgun (WGS) entry which is preliminary data.</text>
</comment>
<sequence>MKLFATYSLIALFTFQSFGINAIGLVNLSNLISHYQHHKIEHQDSFLEFLDLHYGSQKEAHSDEHDEHENLPFQDVISLVSNLYFTTPVSVQLLPIQITISSTKNFEYQDYFSTLHPAEILQPPKFLIETKI</sequence>
<dbReference type="AlphaFoldDB" id="A0A916ZVL1"/>
<reference evidence="1 2" key="1">
    <citation type="journal article" date="2014" name="Int. J. Syst. Evol. Microbiol.">
        <title>Complete genome sequence of Corynebacterium casei LMG S-19264T (=DSM 44701T), isolated from a smear-ripened cheese.</title>
        <authorList>
            <consortium name="US DOE Joint Genome Institute (JGI-PGF)"/>
            <person name="Walter F."/>
            <person name="Albersmeier A."/>
            <person name="Kalinowski J."/>
            <person name="Ruckert C."/>
        </authorList>
    </citation>
    <scope>NUCLEOTIDE SEQUENCE [LARGE SCALE GENOMIC DNA]</scope>
    <source>
        <strain evidence="1 2">CGMCC 1.12925</strain>
    </source>
</reference>
<dbReference type="RefSeq" id="WP_188406361.1">
    <property type="nucleotide sequence ID" value="NZ_BMGL01000009.1"/>
</dbReference>
<evidence type="ECO:0000313" key="2">
    <source>
        <dbReference type="Proteomes" id="UP000599688"/>
    </source>
</evidence>
<name>A0A916ZVL1_9FLAO</name>
<evidence type="ECO:0000313" key="1">
    <source>
        <dbReference type="EMBL" id="GGE15880.1"/>
    </source>
</evidence>
<organism evidence="1 2">
    <name type="scientific">Psychroflexus salis</name>
    <dbReference type="NCBI Taxonomy" id="1526574"/>
    <lineage>
        <taxon>Bacteria</taxon>
        <taxon>Pseudomonadati</taxon>
        <taxon>Bacteroidota</taxon>
        <taxon>Flavobacteriia</taxon>
        <taxon>Flavobacteriales</taxon>
        <taxon>Flavobacteriaceae</taxon>
        <taxon>Psychroflexus</taxon>
    </lineage>
</organism>
<dbReference type="EMBL" id="BMGL01000009">
    <property type="protein sequence ID" value="GGE15880.1"/>
    <property type="molecule type" value="Genomic_DNA"/>
</dbReference>
<accession>A0A916ZVL1</accession>